<name>A0ACC2JZ80_9PEZI</name>
<accession>A0ACC2JZ80</accession>
<comment type="caution">
    <text evidence="1">The sequence shown here is derived from an EMBL/GenBank/DDBJ whole genome shotgun (WGS) entry which is preliminary data.</text>
</comment>
<reference evidence="1" key="1">
    <citation type="submission" date="2022-12" db="EMBL/GenBank/DDBJ databases">
        <title>Genome Sequence of Lasiodiplodia mahajangana.</title>
        <authorList>
            <person name="Buettner E."/>
        </authorList>
    </citation>
    <scope>NUCLEOTIDE SEQUENCE</scope>
    <source>
        <strain evidence="1">VT137</strain>
    </source>
</reference>
<evidence type="ECO:0000313" key="2">
    <source>
        <dbReference type="Proteomes" id="UP001153332"/>
    </source>
</evidence>
<organism evidence="1 2">
    <name type="scientific">Lasiodiplodia mahajangana</name>
    <dbReference type="NCBI Taxonomy" id="1108764"/>
    <lineage>
        <taxon>Eukaryota</taxon>
        <taxon>Fungi</taxon>
        <taxon>Dikarya</taxon>
        <taxon>Ascomycota</taxon>
        <taxon>Pezizomycotina</taxon>
        <taxon>Dothideomycetes</taxon>
        <taxon>Dothideomycetes incertae sedis</taxon>
        <taxon>Botryosphaeriales</taxon>
        <taxon>Botryosphaeriaceae</taxon>
        <taxon>Lasiodiplodia</taxon>
    </lineage>
</organism>
<protein>
    <submittedName>
        <fullName evidence="1">Uncharacterized protein</fullName>
    </submittedName>
</protein>
<evidence type="ECO:0000313" key="1">
    <source>
        <dbReference type="EMBL" id="KAJ8132846.1"/>
    </source>
</evidence>
<dbReference type="Proteomes" id="UP001153332">
    <property type="component" value="Unassembled WGS sequence"/>
</dbReference>
<gene>
    <name evidence="1" type="ORF">O1611_g775</name>
</gene>
<keyword evidence="2" id="KW-1185">Reference proteome</keyword>
<dbReference type="EMBL" id="JAPUUL010000076">
    <property type="protein sequence ID" value="KAJ8132846.1"/>
    <property type="molecule type" value="Genomic_DNA"/>
</dbReference>
<proteinExistence type="predicted"/>
<sequence length="913" mass="102315">MPESGSDASTMSESDSDASTMPEIPSAWDELGRCLDNIESSGDFATMARHELAPNPVIQVDGEIIPLPLRDSDAESIKKLSRQAPFGNGEKTVVDTTVRRTWELSVDSFRLMNPAWPSFLKSLLKEVMKNLGIVGSAHAQAHKLLLYEKDSFFLPHKDSQKEKGMIATLVICLPSEHEGGEVHLSHAGQKRMLNTSESSLFDTTALAWFSDVTHEVQKIISGHRLVLTYNIIHKEGLEFSAGAFGKQLNTVNNALALCVNHDPGFGVKLYPLSHQYSREGLSAHNLKGRDLAVCQILHKLCSQHGLYLLLGRTTTELSRPPERYEDDNNNNDEVLFSLNFVHGLNGAELWKDTTTLAYESFLKDPYYDGREEDDYEESEYLGNEPAPEVFKYYDAVAIICRKIHLAARLNSTYTINVQNMMLEAMRDAENYPDANNGAPNGSLTVLEHIARYQWNRSAWKPAGINARIIEWAWQRDHRDLYIVSVAASINREPDSGAMNAVAKIINSDISEAEDKTVVEWDEYLGDAIDKVPNLTSLARGLAEVENAIVDGLKPSFSSWKIGKEQDKFDSKKLLDLGDEGFITSRLENADWLTESLVPALSARSEKTLIIQIVQKLLKNKPEEIQPSAINAARKVLENTYSKVAVGSGGVNYTSSMKYFIKLLELSLAHGLNSIVDKLLDAAWANISTCDTAEDSKPFKKEVVESFLNDLGQLLKKHEFSHLDSMRELFTFLIRQHLYVNVPSYPKKLPGWSFKPRGCGCKKWCEELDDFLKAEDAPEHEFQIEPDSGHRYHIESRIDEHTNWSGNPSSLFQCNYDQETRKLKVSKREGKEFEIALEKYNRSVTNLEKPLVGLRYEYMKGLLGDAVYKELVMLEGVENSKGAQELAAAVSASGTKRAGDESVENPKGAKQRRG</sequence>